<evidence type="ECO:0000313" key="2">
    <source>
        <dbReference type="EMBL" id="MET3683590.1"/>
    </source>
</evidence>
<dbReference type="EMBL" id="JBEPMX010000007">
    <property type="protein sequence ID" value="MET3683590.1"/>
    <property type="molecule type" value="Genomic_DNA"/>
</dbReference>
<dbReference type="PANTHER" id="PTHR42886:SF29">
    <property type="entry name" value="PUMMELIG, ISOFORM A"/>
    <property type="match status" value="1"/>
</dbReference>
<name>A0ABV2KYG2_9BACI</name>
<dbReference type="InterPro" id="IPR029058">
    <property type="entry name" value="AB_hydrolase_fold"/>
</dbReference>
<comment type="caution">
    <text evidence="2">The sequence shown here is derived from an EMBL/GenBank/DDBJ whole genome shotgun (WGS) entry which is preliminary data.</text>
</comment>
<sequence>MIAHGLALLGPVEEPKNQVTDLNFNEIETSSESTPSLQTYEARDGTRLSYRSYQSEADRVLVLLHGSGYHSRYLAPLASRLADAGVATVYTPNMRGHGPNPEKRGQVDYIGQLEHDIDDLMAHIKMTHPNQPIILGGHSSGGGTVIRYAGGSGEHDIAKYLLIAPYIHHESDVNNSENGWANVSLPRMIGLSMLNQIGLTYLNGQSVISFNMPEAYRDGTETLTYDYRLQTSMHPRSDFQSDIAGLDEETLVVAGTDDGSFHAKAYEEVFASNQLVNVTILDGLSHFGILRDEDAQKVMSEWIED</sequence>
<dbReference type="InterPro" id="IPR022742">
    <property type="entry name" value="Hydrolase_4"/>
</dbReference>
<dbReference type="RefSeq" id="WP_354220154.1">
    <property type="nucleotide sequence ID" value="NZ_JBEPMX010000007.1"/>
</dbReference>
<dbReference type="Gene3D" id="3.40.50.1820">
    <property type="entry name" value="alpha/beta hydrolase"/>
    <property type="match status" value="1"/>
</dbReference>
<dbReference type="PANTHER" id="PTHR42886">
    <property type="entry name" value="RE40534P-RELATED"/>
    <property type="match status" value="1"/>
</dbReference>
<evidence type="ECO:0000259" key="1">
    <source>
        <dbReference type="Pfam" id="PF12146"/>
    </source>
</evidence>
<gene>
    <name evidence="2" type="ORF">ABID56_001685</name>
</gene>
<reference evidence="2 3" key="1">
    <citation type="submission" date="2024-06" db="EMBL/GenBank/DDBJ databases">
        <title>Genomic Encyclopedia of Type Strains, Phase IV (KMG-IV): sequencing the most valuable type-strain genomes for metagenomic binning, comparative biology and taxonomic classification.</title>
        <authorList>
            <person name="Goeker M."/>
        </authorList>
    </citation>
    <scope>NUCLEOTIDE SEQUENCE [LARGE SCALE GENOMIC DNA]</scope>
    <source>
        <strain evidence="2 3">DSM 23520</strain>
    </source>
</reference>
<protein>
    <submittedName>
        <fullName evidence="2">Pimeloyl-ACP methyl ester carboxylesterase</fullName>
    </submittedName>
</protein>
<dbReference type="Proteomes" id="UP001549167">
    <property type="component" value="Unassembled WGS sequence"/>
</dbReference>
<feature type="domain" description="Serine aminopeptidase S33" evidence="1">
    <location>
        <begin position="56"/>
        <end position="184"/>
    </location>
</feature>
<evidence type="ECO:0000313" key="3">
    <source>
        <dbReference type="Proteomes" id="UP001549167"/>
    </source>
</evidence>
<organism evidence="2 3">
    <name type="scientific">Alkalibacillus flavidus</name>
    <dbReference type="NCBI Taxonomy" id="546021"/>
    <lineage>
        <taxon>Bacteria</taxon>
        <taxon>Bacillati</taxon>
        <taxon>Bacillota</taxon>
        <taxon>Bacilli</taxon>
        <taxon>Bacillales</taxon>
        <taxon>Bacillaceae</taxon>
        <taxon>Alkalibacillus</taxon>
    </lineage>
</organism>
<keyword evidence="3" id="KW-1185">Reference proteome</keyword>
<accession>A0ABV2KYG2</accession>
<dbReference type="Pfam" id="PF12146">
    <property type="entry name" value="Hydrolase_4"/>
    <property type="match status" value="1"/>
</dbReference>
<dbReference type="SUPFAM" id="SSF53474">
    <property type="entry name" value="alpha/beta-Hydrolases"/>
    <property type="match status" value="1"/>
</dbReference>
<proteinExistence type="predicted"/>